<reference evidence="6 7" key="1">
    <citation type="submission" date="2017-09" db="EMBL/GenBank/DDBJ databases">
        <title>WGS assembly of Aquilegia coerulea Goldsmith.</title>
        <authorList>
            <person name="Hodges S."/>
            <person name="Kramer E."/>
            <person name="Nordborg M."/>
            <person name="Tomkins J."/>
            <person name="Borevitz J."/>
            <person name="Derieg N."/>
            <person name="Yan J."/>
            <person name="Mihaltcheva S."/>
            <person name="Hayes R.D."/>
            <person name="Rokhsar D."/>
        </authorList>
    </citation>
    <scope>NUCLEOTIDE SEQUENCE [LARGE SCALE GENOMIC DNA]</scope>
    <source>
        <strain evidence="7">cv. Goldsmith</strain>
    </source>
</reference>
<evidence type="ECO:0000313" key="6">
    <source>
        <dbReference type="EMBL" id="PIA55486.1"/>
    </source>
</evidence>
<evidence type="ECO:0000313" key="7">
    <source>
        <dbReference type="Proteomes" id="UP000230069"/>
    </source>
</evidence>
<keyword evidence="2 4" id="KW-0863">Zinc-finger</keyword>
<dbReference type="AlphaFoldDB" id="A0A2G5EIA0"/>
<dbReference type="InterPro" id="IPR001841">
    <property type="entry name" value="Znf_RING"/>
</dbReference>
<dbReference type="PANTHER" id="PTHR45931">
    <property type="entry name" value="SI:CH211-59O9.10"/>
    <property type="match status" value="1"/>
</dbReference>
<keyword evidence="7" id="KW-1185">Reference proteome</keyword>
<dbReference type="GO" id="GO:0005634">
    <property type="term" value="C:nucleus"/>
    <property type="evidence" value="ECO:0007669"/>
    <property type="project" value="TreeGrafter"/>
</dbReference>
<dbReference type="STRING" id="218851.A0A2G5EIA0"/>
<evidence type="ECO:0000256" key="1">
    <source>
        <dbReference type="ARBA" id="ARBA00022723"/>
    </source>
</evidence>
<dbReference type="PROSITE" id="PS50089">
    <property type="entry name" value="ZF_RING_2"/>
    <property type="match status" value="1"/>
</dbReference>
<sequence length="138" mass="16084">MTHQLVWRLRGNADLVILCNYNYDSLEEYHHCIRRDVEADIDETDEESDDELMEIDDHQPVLISASGASIGALERTKYKTEDWKEVMSCSVCCEEFMTGEEITKMPCFSAHIFHMDCIQDWLKVSHTCPLCRYPMPTE</sequence>
<evidence type="ECO:0000256" key="4">
    <source>
        <dbReference type="PROSITE-ProRule" id="PRU00175"/>
    </source>
</evidence>
<dbReference type="EMBL" id="KZ305024">
    <property type="protein sequence ID" value="PIA55486.1"/>
    <property type="molecule type" value="Genomic_DNA"/>
</dbReference>
<accession>A0A2G5EIA0</accession>
<evidence type="ECO:0000256" key="2">
    <source>
        <dbReference type="ARBA" id="ARBA00022771"/>
    </source>
</evidence>
<keyword evidence="1" id="KW-0479">Metal-binding</keyword>
<organism evidence="6 7">
    <name type="scientific">Aquilegia coerulea</name>
    <name type="common">Rocky mountain columbine</name>
    <dbReference type="NCBI Taxonomy" id="218851"/>
    <lineage>
        <taxon>Eukaryota</taxon>
        <taxon>Viridiplantae</taxon>
        <taxon>Streptophyta</taxon>
        <taxon>Embryophyta</taxon>
        <taxon>Tracheophyta</taxon>
        <taxon>Spermatophyta</taxon>
        <taxon>Magnoliopsida</taxon>
        <taxon>Ranunculales</taxon>
        <taxon>Ranunculaceae</taxon>
        <taxon>Thalictroideae</taxon>
        <taxon>Aquilegia</taxon>
    </lineage>
</organism>
<dbReference type="SUPFAM" id="SSF57850">
    <property type="entry name" value="RING/U-box"/>
    <property type="match status" value="1"/>
</dbReference>
<dbReference type="Proteomes" id="UP000230069">
    <property type="component" value="Unassembled WGS sequence"/>
</dbReference>
<evidence type="ECO:0000256" key="3">
    <source>
        <dbReference type="ARBA" id="ARBA00022833"/>
    </source>
</evidence>
<dbReference type="OrthoDB" id="4348522at2759"/>
<proteinExistence type="predicted"/>
<dbReference type="GO" id="GO:0008270">
    <property type="term" value="F:zinc ion binding"/>
    <property type="evidence" value="ECO:0007669"/>
    <property type="project" value="UniProtKB-KW"/>
</dbReference>
<gene>
    <name evidence="6" type="ORF">AQUCO_00700050v1</name>
</gene>
<dbReference type="PANTHER" id="PTHR45931:SF3">
    <property type="entry name" value="RING ZINC FINGER-CONTAINING PROTEIN"/>
    <property type="match status" value="1"/>
</dbReference>
<evidence type="ECO:0000259" key="5">
    <source>
        <dbReference type="PROSITE" id="PS50089"/>
    </source>
</evidence>
<keyword evidence="3" id="KW-0862">Zinc</keyword>
<name>A0A2G5EIA0_AQUCA</name>
<protein>
    <recommendedName>
        <fullName evidence="5">RING-type domain-containing protein</fullName>
    </recommendedName>
</protein>
<dbReference type="GO" id="GO:0006511">
    <property type="term" value="P:ubiquitin-dependent protein catabolic process"/>
    <property type="evidence" value="ECO:0007669"/>
    <property type="project" value="TreeGrafter"/>
</dbReference>
<dbReference type="InParanoid" id="A0A2G5EIA0"/>
<dbReference type="InterPro" id="IPR051834">
    <property type="entry name" value="RING_finger_E3_ligase"/>
</dbReference>
<dbReference type="Gene3D" id="3.30.40.10">
    <property type="entry name" value="Zinc/RING finger domain, C3HC4 (zinc finger)"/>
    <property type="match status" value="1"/>
</dbReference>
<dbReference type="GO" id="GO:0061630">
    <property type="term" value="F:ubiquitin protein ligase activity"/>
    <property type="evidence" value="ECO:0007669"/>
    <property type="project" value="TreeGrafter"/>
</dbReference>
<dbReference type="InterPro" id="IPR013083">
    <property type="entry name" value="Znf_RING/FYVE/PHD"/>
</dbReference>
<feature type="domain" description="RING-type" evidence="5">
    <location>
        <begin position="89"/>
        <end position="132"/>
    </location>
</feature>
<dbReference type="Pfam" id="PF13639">
    <property type="entry name" value="zf-RING_2"/>
    <property type="match status" value="1"/>
</dbReference>
<dbReference type="FunCoup" id="A0A2G5EIA0">
    <property type="interactions" value="111"/>
</dbReference>